<name>A0A7W9SMK7_ARMRO</name>
<protein>
    <submittedName>
        <fullName evidence="2">Uncharacterized protein</fullName>
    </submittedName>
</protein>
<evidence type="ECO:0000256" key="1">
    <source>
        <dbReference type="SAM" id="MobiDB-lite"/>
    </source>
</evidence>
<organism evidence="2 3">
    <name type="scientific">Armatimonas rosea</name>
    <dbReference type="NCBI Taxonomy" id="685828"/>
    <lineage>
        <taxon>Bacteria</taxon>
        <taxon>Bacillati</taxon>
        <taxon>Armatimonadota</taxon>
        <taxon>Armatimonadia</taxon>
        <taxon>Armatimonadales</taxon>
        <taxon>Armatimonadaceae</taxon>
        <taxon>Armatimonas</taxon>
    </lineage>
</organism>
<keyword evidence="3" id="KW-1185">Reference proteome</keyword>
<proteinExistence type="predicted"/>
<dbReference type="EMBL" id="JACHGW010000001">
    <property type="protein sequence ID" value="MBB6048599.1"/>
    <property type="molecule type" value="Genomic_DNA"/>
</dbReference>
<evidence type="ECO:0000313" key="3">
    <source>
        <dbReference type="Proteomes" id="UP000520814"/>
    </source>
</evidence>
<feature type="region of interest" description="Disordered" evidence="1">
    <location>
        <begin position="1"/>
        <end position="22"/>
    </location>
</feature>
<dbReference type="RefSeq" id="WP_184192237.1">
    <property type="nucleotide sequence ID" value="NZ_JACHGW010000001.1"/>
</dbReference>
<reference evidence="2 3" key="1">
    <citation type="submission" date="2020-08" db="EMBL/GenBank/DDBJ databases">
        <title>Genomic Encyclopedia of Type Strains, Phase IV (KMG-IV): sequencing the most valuable type-strain genomes for metagenomic binning, comparative biology and taxonomic classification.</title>
        <authorList>
            <person name="Goeker M."/>
        </authorList>
    </citation>
    <scope>NUCLEOTIDE SEQUENCE [LARGE SCALE GENOMIC DNA]</scope>
    <source>
        <strain evidence="2 3">DSM 23562</strain>
    </source>
</reference>
<evidence type="ECO:0000313" key="2">
    <source>
        <dbReference type="EMBL" id="MBB6048599.1"/>
    </source>
</evidence>
<dbReference type="AlphaFoldDB" id="A0A7W9SMK7"/>
<comment type="caution">
    <text evidence="2">The sequence shown here is derived from an EMBL/GenBank/DDBJ whole genome shotgun (WGS) entry which is preliminary data.</text>
</comment>
<accession>A0A7W9SMK7</accession>
<gene>
    <name evidence="2" type="ORF">HNQ39_000361</name>
</gene>
<dbReference type="Proteomes" id="UP000520814">
    <property type="component" value="Unassembled WGS sequence"/>
</dbReference>
<sequence length="105" mass="11518">MTAYLLSISRDNASPAPSDEGARTLITHDIPTLRTGERTLIVADVSVTVGTSVLENLYLRTWVKLNAVDPRTRRSIEYHDANDSNNTAQLSGTELVRRLRAAGIP</sequence>